<protein>
    <submittedName>
        <fullName evidence="3">MPN domain-containing protein</fullName>
    </submittedName>
</protein>
<reference evidence="3" key="2">
    <citation type="submission" date="2020-10" db="UniProtKB">
        <authorList>
            <consortium name="WormBaseParasite"/>
        </authorList>
    </citation>
    <scope>IDENTIFICATION</scope>
</reference>
<sequence>MAESVKSTPDAGGNSDDSSTKAADPSALPTITAVDNAFENQDPSVLKKAPSPAAGPTDPPSRKTDLFETSELALKLIKPTSGPIDEPKVLKVLNELFPRENWNEGTFEEATNPEWLRVDRNLVKYLLGNRDDYYLLKYTHKHCENPAEKKKRQEMRSEFEIERSVRRTILMFARARIPVALEAWEEDRTKNNRPHLDKDKEHCPEYWKRRAKYHTARGPIWVDSTSSRKLGNPEYDPWTYIDTFSKHLEEYGNVGYLLSQKEINRIPKKFALTEVKFHAKTEGSNWVLCLPWTLEIPLDGDTAYFNLVNISPVKLTIKMKITGTDNFTIRPGIKTLEPFSAKPVALKYKRTKSMKDPYEFMKLYFIDTEAFEKAKKKFPKKRVEIATHYNGRLVVPVVVNNYLNTHPIAHNVADMYDARRARRSRAMVAKWKKELEGVAGTRKLPENYTYGIKASDNTDSSDTEALYKKEISGLTPEEEQEQLKIDIEKQKKLDRKRGKDAYFFREPKKDTIKATGVDDDGKALNRLSNAVSSDMPVVPNTVSRDVPNTVSRDLPKNTISKEGNKGKKVKSDKKDKVKQQQSSSAAPSDEKIKKKPKSDKKVKPKSDHKKLKQKESSSAAPSEEEIKKKPKAKTDKAKKPAAKKDAKKKPGDKKPKKKATKTTTATTSATENYAAM</sequence>
<dbReference type="WBParaSite" id="Pan_g4061.t1">
    <property type="protein sequence ID" value="Pan_g4061.t1"/>
    <property type="gene ID" value="Pan_g4061"/>
</dbReference>
<feature type="region of interest" description="Disordered" evidence="1">
    <location>
        <begin position="1"/>
        <end position="64"/>
    </location>
</feature>
<feature type="compositionally biased region" description="Basic and acidic residues" evidence="1">
    <location>
        <begin position="624"/>
        <end position="653"/>
    </location>
</feature>
<reference evidence="2" key="1">
    <citation type="journal article" date="2013" name="Genetics">
        <title>The draft genome and transcriptome of Panagrellus redivivus are shaped by the harsh demands of a free-living lifestyle.</title>
        <authorList>
            <person name="Srinivasan J."/>
            <person name="Dillman A.R."/>
            <person name="Macchietto M.G."/>
            <person name="Heikkinen L."/>
            <person name="Lakso M."/>
            <person name="Fracchia K.M."/>
            <person name="Antoshechkin I."/>
            <person name="Mortazavi A."/>
            <person name="Wong G."/>
            <person name="Sternberg P.W."/>
        </authorList>
    </citation>
    <scope>NUCLEOTIDE SEQUENCE [LARGE SCALE GENOMIC DNA]</scope>
    <source>
        <strain evidence="2">MT8872</strain>
    </source>
</reference>
<evidence type="ECO:0000313" key="2">
    <source>
        <dbReference type="Proteomes" id="UP000492821"/>
    </source>
</evidence>
<dbReference type="SUPFAM" id="SSF49354">
    <property type="entry name" value="PapD-like"/>
    <property type="match status" value="1"/>
</dbReference>
<name>A0A7E4VXU6_PANRE</name>
<dbReference type="InterPro" id="IPR008962">
    <property type="entry name" value="PapD-like_sf"/>
</dbReference>
<dbReference type="AlphaFoldDB" id="A0A7E4VXU6"/>
<keyword evidence="2" id="KW-1185">Reference proteome</keyword>
<evidence type="ECO:0000313" key="3">
    <source>
        <dbReference type="WBParaSite" id="Pan_g4061.t1"/>
    </source>
</evidence>
<dbReference type="Proteomes" id="UP000492821">
    <property type="component" value="Unassembled WGS sequence"/>
</dbReference>
<accession>A0A7E4VXU6</accession>
<feature type="region of interest" description="Disordered" evidence="1">
    <location>
        <begin position="531"/>
        <end position="676"/>
    </location>
</feature>
<feature type="compositionally biased region" description="Low complexity" evidence="1">
    <location>
        <begin position="661"/>
        <end position="676"/>
    </location>
</feature>
<feature type="compositionally biased region" description="Polar residues" evidence="1">
    <location>
        <begin position="540"/>
        <end position="561"/>
    </location>
</feature>
<organism evidence="2 3">
    <name type="scientific">Panagrellus redivivus</name>
    <name type="common">Microworm</name>
    <dbReference type="NCBI Taxonomy" id="6233"/>
    <lineage>
        <taxon>Eukaryota</taxon>
        <taxon>Metazoa</taxon>
        <taxon>Ecdysozoa</taxon>
        <taxon>Nematoda</taxon>
        <taxon>Chromadorea</taxon>
        <taxon>Rhabditida</taxon>
        <taxon>Tylenchina</taxon>
        <taxon>Panagrolaimomorpha</taxon>
        <taxon>Panagrolaimoidea</taxon>
        <taxon>Panagrolaimidae</taxon>
        <taxon>Panagrellus</taxon>
    </lineage>
</organism>
<proteinExistence type="predicted"/>
<evidence type="ECO:0000256" key="1">
    <source>
        <dbReference type="SAM" id="MobiDB-lite"/>
    </source>
</evidence>